<feature type="compositionally biased region" description="Basic and acidic residues" evidence="1">
    <location>
        <begin position="57"/>
        <end position="67"/>
    </location>
</feature>
<feature type="transmembrane region" description="Helical" evidence="2">
    <location>
        <begin position="6"/>
        <end position="29"/>
    </location>
</feature>
<dbReference type="EMBL" id="UFUW01000001">
    <property type="protein sequence ID" value="SUX24620.1"/>
    <property type="molecule type" value="Genomic_DNA"/>
</dbReference>
<dbReference type="RefSeq" id="WP_006985434.1">
    <property type="nucleotide sequence ID" value="NZ_CABMOK010000076.1"/>
</dbReference>
<accession>A0A381ECF2</accession>
<keyword evidence="2" id="KW-0472">Membrane</keyword>
<proteinExistence type="predicted"/>
<evidence type="ECO:0000313" key="3">
    <source>
        <dbReference type="EMBL" id="SUX24620.1"/>
    </source>
</evidence>
<evidence type="ECO:0000313" key="4">
    <source>
        <dbReference type="Proteomes" id="UP000254572"/>
    </source>
</evidence>
<reference evidence="3 4" key="1">
    <citation type="submission" date="2018-06" db="EMBL/GenBank/DDBJ databases">
        <authorList>
            <consortium name="Pathogen Informatics"/>
            <person name="Doyle S."/>
        </authorList>
    </citation>
    <scope>NUCLEOTIDE SEQUENCE [LARGE SCALE GENOMIC DNA]</scope>
    <source>
        <strain evidence="3 4">NCTC13294</strain>
    </source>
</reference>
<protein>
    <submittedName>
        <fullName evidence="3">Cbb3-type cytochrome oxidase, subunit 3</fullName>
    </submittedName>
</protein>
<name>A0A381ECF2_9GAMM</name>
<evidence type="ECO:0000256" key="1">
    <source>
        <dbReference type="SAM" id="MobiDB-lite"/>
    </source>
</evidence>
<sequence length="67" mass="7764">MTAGSIAWVKLTTVILFISFILMVILLYLPQRHKPYQDAEKLALKDDGDAPITPRYPEQEEHKRQKP</sequence>
<feature type="region of interest" description="Disordered" evidence="1">
    <location>
        <begin position="43"/>
        <end position="67"/>
    </location>
</feature>
<evidence type="ECO:0000256" key="2">
    <source>
        <dbReference type="SAM" id="Phobius"/>
    </source>
</evidence>
<dbReference type="Proteomes" id="UP000254572">
    <property type="component" value="Unassembled WGS sequence"/>
</dbReference>
<dbReference type="OrthoDB" id="9943107at2"/>
<organism evidence="3 4">
    <name type="scientific">Cardiobacterium valvarum</name>
    <dbReference type="NCBI Taxonomy" id="194702"/>
    <lineage>
        <taxon>Bacteria</taxon>
        <taxon>Pseudomonadati</taxon>
        <taxon>Pseudomonadota</taxon>
        <taxon>Gammaproteobacteria</taxon>
        <taxon>Cardiobacteriales</taxon>
        <taxon>Cardiobacteriaceae</taxon>
        <taxon>Cardiobacterium</taxon>
    </lineage>
</organism>
<dbReference type="AlphaFoldDB" id="A0A381ECF2"/>
<keyword evidence="4" id="KW-1185">Reference proteome</keyword>
<keyword evidence="2" id="KW-1133">Transmembrane helix</keyword>
<keyword evidence="2" id="KW-0812">Transmembrane</keyword>
<gene>
    <name evidence="3" type="ORF">NCTC13294_01970</name>
</gene>